<evidence type="ECO:0000313" key="1">
    <source>
        <dbReference type="EMBL" id="KAI5080325.1"/>
    </source>
</evidence>
<keyword evidence="2" id="KW-1185">Reference proteome</keyword>
<dbReference type="Proteomes" id="UP000886520">
    <property type="component" value="Chromosome 5"/>
</dbReference>
<proteinExistence type="predicted"/>
<dbReference type="OrthoDB" id="1987468at2759"/>
<dbReference type="EMBL" id="JABFUD020000005">
    <property type="protein sequence ID" value="KAI5080325.1"/>
    <property type="molecule type" value="Genomic_DNA"/>
</dbReference>
<name>A0A9D4V5R7_ADICA</name>
<sequence length="127" mass="14509">MIGCYFGLKKHAYESVRRGFAQSLDSLGPFRFRKNKGKLACRYLVKFMNYPVFDAKWIEEDLVDTPQLLELYLEVFGLAPTIPTIPKVHKSMGRIWCSACCTRGEPLHSFVTDCLAGMKSTNFSARF</sequence>
<dbReference type="InterPro" id="IPR016197">
    <property type="entry name" value="Chromo-like_dom_sf"/>
</dbReference>
<accession>A0A9D4V5R7</accession>
<evidence type="ECO:0000313" key="2">
    <source>
        <dbReference type="Proteomes" id="UP000886520"/>
    </source>
</evidence>
<dbReference type="CDD" id="cd00024">
    <property type="entry name" value="CD_CSD"/>
    <property type="match status" value="1"/>
</dbReference>
<organism evidence="1 2">
    <name type="scientific">Adiantum capillus-veneris</name>
    <name type="common">Maidenhair fern</name>
    <dbReference type="NCBI Taxonomy" id="13818"/>
    <lineage>
        <taxon>Eukaryota</taxon>
        <taxon>Viridiplantae</taxon>
        <taxon>Streptophyta</taxon>
        <taxon>Embryophyta</taxon>
        <taxon>Tracheophyta</taxon>
        <taxon>Polypodiopsida</taxon>
        <taxon>Polypodiidae</taxon>
        <taxon>Polypodiales</taxon>
        <taxon>Pteridineae</taxon>
        <taxon>Pteridaceae</taxon>
        <taxon>Vittarioideae</taxon>
        <taxon>Adiantum</taxon>
    </lineage>
</organism>
<reference evidence="1 2" key="1">
    <citation type="submission" date="2021-01" db="EMBL/GenBank/DDBJ databases">
        <title>Adiantum capillus-veneris genome.</title>
        <authorList>
            <person name="Fang Y."/>
            <person name="Liao Q."/>
        </authorList>
    </citation>
    <scope>NUCLEOTIDE SEQUENCE [LARGE SCALE GENOMIC DNA]</scope>
    <source>
        <strain evidence="1">H3</strain>
        <tissue evidence="1">Leaf</tissue>
    </source>
</reference>
<dbReference type="AlphaFoldDB" id="A0A9D4V5R7"/>
<comment type="caution">
    <text evidence="1">The sequence shown here is derived from an EMBL/GenBank/DDBJ whole genome shotgun (WGS) entry which is preliminary data.</text>
</comment>
<gene>
    <name evidence="1" type="ORF">GOP47_0005804</name>
</gene>
<dbReference type="SUPFAM" id="SSF54160">
    <property type="entry name" value="Chromo domain-like"/>
    <property type="match status" value="1"/>
</dbReference>
<protein>
    <submittedName>
        <fullName evidence="1">Uncharacterized protein</fullName>
    </submittedName>
</protein>